<dbReference type="Pfam" id="PF03450">
    <property type="entry name" value="CO_deh_flav_C"/>
    <property type="match status" value="1"/>
</dbReference>
<reference evidence="2 3" key="1">
    <citation type="submission" date="2019-01" db="EMBL/GenBank/DDBJ databases">
        <title>Genome sequencing of strain FW100M-2.</title>
        <authorList>
            <person name="Heo J."/>
            <person name="Kim S.-J."/>
            <person name="Kim J.-S."/>
            <person name="Hong S.-B."/>
            <person name="Kwon S.-W."/>
        </authorList>
    </citation>
    <scope>NUCLEOTIDE SEQUENCE [LARGE SCALE GENOMIC DNA]</scope>
    <source>
        <strain evidence="2 3">FW100M-2</strain>
    </source>
</reference>
<gene>
    <name evidence="2" type="ORF">ET464_04295</name>
</gene>
<evidence type="ECO:0000313" key="3">
    <source>
        <dbReference type="Proteomes" id="UP000293568"/>
    </source>
</evidence>
<dbReference type="SUPFAM" id="SSF55447">
    <property type="entry name" value="CO dehydrogenase flavoprotein C-terminal domain-like"/>
    <property type="match status" value="1"/>
</dbReference>
<dbReference type="Proteomes" id="UP000293568">
    <property type="component" value="Chromosome"/>
</dbReference>
<dbReference type="EMBL" id="CP035492">
    <property type="protein sequence ID" value="QAY65717.1"/>
    <property type="molecule type" value="Genomic_DNA"/>
</dbReference>
<dbReference type="KEGG" id="pprt:ET464_04295"/>
<keyword evidence="3" id="KW-1185">Reference proteome</keyword>
<organism evidence="2 3">
    <name type="scientific">Paenibacillus protaetiae</name>
    <dbReference type="NCBI Taxonomy" id="2509456"/>
    <lineage>
        <taxon>Bacteria</taxon>
        <taxon>Bacillati</taxon>
        <taxon>Bacillota</taxon>
        <taxon>Bacilli</taxon>
        <taxon>Bacillales</taxon>
        <taxon>Paenibacillaceae</taxon>
        <taxon>Paenibacillus</taxon>
    </lineage>
</organism>
<proteinExistence type="predicted"/>
<evidence type="ECO:0000259" key="1">
    <source>
        <dbReference type="Pfam" id="PF03450"/>
    </source>
</evidence>
<dbReference type="InterPro" id="IPR005107">
    <property type="entry name" value="CO_DH_flav_C"/>
</dbReference>
<dbReference type="AlphaFoldDB" id="A0A4P6EYI6"/>
<accession>A0A4P6EYI6</accession>
<feature type="domain" description="CO dehydrogenase flavoprotein C-terminal" evidence="1">
    <location>
        <begin position="11"/>
        <end position="76"/>
    </location>
</feature>
<protein>
    <recommendedName>
        <fullName evidence="1">CO dehydrogenase flavoprotein C-terminal domain-containing protein</fullName>
    </recommendedName>
</protein>
<dbReference type="InterPro" id="IPR036683">
    <property type="entry name" value="CO_DH_flav_C_dom_sf"/>
</dbReference>
<name>A0A4P6EYI6_9BACL</name>
<evidence type="ECO:0000313" key="2">
    <source>
        <dbReference type="EMBL" id="QAY65717.1"/>
    </source>
</evidence>
<sequence length="98" mass="10565">MAGYIDRLLGEVRIALGGGQTTASRMETIEQLLQGNKAGTALLSQMYTKILHEFEPVGDAFAPVQYRTKTAANVVAAQLWKVMKQYEPEGGGGYAAES</sequence>
<dbReference type="Gene3D" id="3.30.390.50">
    <property type="entry name" value="CO dehydrogenase flavoprotein, C-terminal domain"/>
    <property type="match status" value="1"/>
</dbReference>